<gene>
    <name evidence="1" type="ORF">N7532_002613</name>
</gene>
<dbReference type="OrthoDB" id="4937900at2759"/>
<dbReference type="Proteomes" id="UP001149074">
    <property type="component" value="Unassembled WGS sequence"/>
</dbReference>
<accession>A0A9W9G105</accession>
<reference evidence="1" key="1">
    <citation type="submission" date="2022-11" db="EMBL/GenBank/DDBJ databases">
        <authorList>
            <person name="Petersen C."/>
        </authorList>
    </citation>
    <scope>NUCLEOTIDE SEQUENCE</scope>
    <source>
        <strain evidence="1">IBT 30761</strain>
    </source>
</reference>
<comment type="caution">
    <text evidence="1">The sequence shown here is derived from an EMBL/GenBank/DDBJ whole genome shotgun (WGS) entry which is preliminary data.</text>
</comment>
<dbReference type="EMBL" id="JAPQKI010000003">
    <property type="protein sequence ID" value="KAJ5109968.1"/>
    <property type="molecule type" value="Genomic_DNA"/>
</dbReference>
<dbReference type="GeneID" id="81354086"/>
<organism evidence="1 2">
    <name type="scientific">Penicillium argentinense</name>
    <dbReference type="NCBI Taxonomy" id="1131581"/>
    <lineage>
        <taxon>Eukaryota</taxon>
        <taxon>Fungi</taxon>
        <taxon>Dikarya</taxon>
        <taxon>Ascomycota</taxon>
        <taxon>Pezizomycotina</taxon>
        <taxon>Eurotiomycetes</taxon>
        <taxon>Eurotiomycetidae</taxon>
        <taxon>Eurotiales</taxon>
        <taxon>Aspergillaceae</taxon>
        <taxon>Penicillium</taxon>
    </lineage>
</organism>
<name>A0A9W9G105_9EURO</name>
<sequence length="186" mass="21266">MKLLHHYLLITSHTLTRDSRVQYFWQFSVPHVATSHGYVMDMVLAIAALHLASWATDATESQNWLRPALQYNTQALPTIRKGLTISYEEGRRDPLDDFLEARVMSKMSRYLEREAGAPQNVLLDTGLNGGHTAVYQEESYDPRLVDLHRCIVDKLGEFSCLIRFENPDSETVVKNAHQLLKEAIQP</sequence>
<dbReference type="InterPro" id="IPR021858">
    <property type="entry name" value="Fun_TF"/>
</dbReference>
<protein>
    <submittedName>
        <fullName evidence="1">Uncharacterized protein</fullName>
    </submittedName>
</protein>
<evidence type="ECO:0000313" key="2">
    <source>
        <dbReference type="Proteomes" id="UP001149074"/>
    </source>
</evidence>
<reference evidence="1" key="2">
    <citation type="journal article" date="2023" name="IMA Fungus">
        <title>Comparative genomic study of the Penicillium genus elucidates a diverse pangenome and 15 lateral gene transfer events.</title>
        <authorList>
            <person name="Petersen C."/>
            <person name="Sorensen T."/>
            <person name="Nielsen M.R."/>
            <person name="Sondergaard T.E."/>
            <person name="Sorensen J.L."/>
            <person name="Fitzpatrick D.A."/>
            <person name="Frisvad J.C."/>
            <person name="Nielsen K.L."/>
        </authorList>
    </citation>
    <scope>NUCLEOTIDE SEQUENCE</scope>
    <source>
        <strain evidence="1">IBT 30761</strain>
    </source>
</reference>
<dbReference type="AlphaFoldDB" id="A0A9W9G105"/>
<dbReference type="PANTHER" id="PTHR47784:SF14">
    <property type="entry name" value="ZN(II)2CYS6 TRANSCRIPTION FACTOR (EUROFUNG)"/>
    <property type="match status" value="1"/>
</dbReference>
<dbReference type="RefSeq" id="XP_056478079.1">
    <property type="nucleotide sequence ID" value="XM_056615107.1"/>
</dbReference>
<dbReference type="InterPro" id="IPR053157">
    <property type="entry name" value="Sterol_Uptake_Regulator"/>
</dbReference>
<dbReference type="Pfam" id="PF11951">
    <property type="entry name" value="Fungal_trans_2"/>
    <property type="match status" value="1"/>
</dbReference>
<keyword evidence="2" id="KW-1185">Reference proteome</keyword>
<evidence type="ECO:0000313" key="1">
    <source>
        <dbReference type="EMBL" id="KAJ5109968.1"/>
    </source>
</evidence>
<dbReference type="PANTHER" id="PTHR47784">
    <property type="entry name" value="STEROL UPTAKE CONTROL PROTEIN 2"/>
    <property type="match status" value="1"/>
</dbReference>
<proteinExistence type="predicted"/>
<dbReference type="GO" id="GO:0001228">
    <property type="term" value="F:DNA-binding transcription activator activity, RNA polymerase II-specific"/>
    <property type="evidence" value="ECO:0007669"/>
    <property type="project" value="TreeGrafter"/>
</dbReference>